<reference evidence="1 2" key="1">
    <citation type="submission" date="2012-02" db="EMBL/GenBank/DDBJ databases">
        <title>Complete genome sequence of Phycisphaera mikurensis NBRC 102666.</title>
        <authorList>
            <person name="Ankai A."/>
            <person name="Hosoyama A."/>
            <person name="Terui Y."/>
            <person name="Sekine M."/>
            <person name="Fukai R."/>
            <person name="Kato Y."/>
            <person name="Nakamura S."/>
            <person name="Yamada-Narita S."/>
            <person name="Kawakoshi A."/>
            <person name="Fukunaga Y."/>
            <person name="Yamazaki S."/>
            <person name="Fujita N."/>
        </authorList>
    </citation>
    <scope>NUCLEOTIDE SEQUENCE [LARGE SCALE GENOMIC DNA]</scope>
    <source>
        <strain evidence="2">NBRC 102666 / KCTC 22515 / FYK2301M01</strain>
    </source>
</reference>
<protein>
    <submittedName>
        <fullName evidence="1">Uncharacterized protein</fullName>
    </submittedName>
</protein>
<evidence type="ECO:0000313" key="2">
    <source>
        <dbReference type="Proteomes" id="UP000007881"/>
    </source>
</evidence>
<keyword evidence="2" id="KW-1185">Reference proteome</keyword>
<dbReference type="KEGG" id="phm:PSMK_15010"/>
<accession>I0IEH2</accession>
<dbReference type="Proteomes" id="UP000007881">
    <property type="component" value="Chromosome"/>
</dbReference>
<dbReference type="EMBL" id="AP012338">
    <property type="protein sequence ID" value="BAM03660.1"/>
    <property type="molecule type" value="Genomic_DNA"/>
</dbReference>
<dbReference type="AlphaFoldDB" id="I0IEH2"/>
<dbReference type="RefSeq" id="WP_014436878.1">
    <property type="nucleotide sequence ID" value="NC_017080.1"/>
</dbReference>
<proteinExistence type="predicted"/>
<name>I0IEH2_PHYMF</name>
<sequence>MRRSSTSVGFLLALNAALLGGLWLTAGPAPEASAQPRPGFAAGNGRYTMIAARGSQGNDESYVYLVDKQTGATVPVSYSEGREGFRLFRGRDIATDAAAVAARR</sequence>
<gene>
    <name evidence="1" type="ordered locus">PSMK_15010</name>
</gene>
<evidence type="ECO:0000313" key="1">
    <source>
        <dbReference type="EMBL" id="BAM03660.1"/>
    </source>
</evidence>
<dbReference type="STRING" id="1142394.PSMK_15010"/>
<organism evidence="1 2">
    <name type="scientific">Phycisphaera mikurensis (strain NBRC 102666 / KCTC 22515 / FYK2301M01)</name>
    <dbReference type="NCBI Taxonomy" id="1142394"/>
    <lineage>
        <taxon>Bacteria</taxon>
        <taxon>Pseudomonadati</taxon>
        <taxon>Planctomycetota</taxon>
        <taxon>Phycisphaerae</taxon>
        <taxon>Phycisphaerales</taxon>
        <taxon>Phycisphaeraceae</taxon>
        <taxon>Phycisphaera</taxon>
    </lineage>
</organism>
<dbReference type="HOGENOM" id="CLU_2247530_0_0_0"/>